<dbReference type="EMBL" id="BJWH01000002">
    <property type="protein sequence ID" value="GEL97058.1"/>
    <property type="molecule type" value="Genomic_DNA"/>
</dbReference>
<dbReference type="SUPFAM" id="SSF49299">
    <property type="entry name" value="PKD domain"/>
    <property type="match status" value="1"/>
</dbReference>
<gene>
    <name evidence="3" type="ORF">CTE05_06050</name>
</gene>
<dbReference type="AlphaFoldDB" id="A0A511JGD7"/>
<dbReference type="InterPro" id="IPR022409">
    <property type="entry name" value="PKD/Chitinase_dom"/>
</dbReference>
<dbReference type="SMART" id="SM00089">
    <property type="entry name" value="PKD"/>
    <property type="match status" value="2"/>
</dbReference>
<dbReference type="SUPFAM" id="SSF51004">
    <property type="entry name" value="C-terminal (heme d1) domain of cytochrome cd1-nitrite reductase"/>
    <property type="match status" value="1"/>
</dbReference>
<evidence type="ECO:0000256" key="1">
    <source>
        <dbReference type="SAM" id="MobiDB-lite"/>
    </source>
</evidence>
<dbReference type="CDD" id="cd00146">
    <property type="entry name" value="PKD"/>
    <property type="match status" value="1"/>
</dbReference>
<evidence type="ECO:0000259" key="2">
    <source>
        <dbReference type="SMART" id="SM00089"/>
    </source>
</evidence>
<keyword evidence="4" id="KW-1185">Reference proteome</keyword>
<dbReference type="InterPro" id="IPR015943">
    <property type="entry name" value="WD40/YVTN_repeat-like_dom_sf"/>
</dbReference>
<feature type="domain" description="PKD/Chitinase" evidence="2">
    <location>
        <begin position="471"/>
        <end position="560"/>
    </location>
</feature>
<sequence>MASPEQGTVSLIDGASHEVVATVVAPGALAGDDLAVTQAGSSAYVVDRTLGTAFRVDGATFDVGEPAAVAAPGGRPQVLEGGGAVYLVDPVRRTATHADPETLEPRLELSLAAEPGEGQSVVDSDGRLWVVDATTGSLTWFDDAKHVIDGLATTESRLVLVEGRAVLVDVTAGRAVELGPDGQEGGWSCTGLPPGSAARLLGSLTSGHVYAAVPDDGTFVISALDRDDCSTAVPLAEPGTADFGPLAQDGRYVFVPDRTTGHTFVVDTVRGEQAADVPLTRPGNRVELTTKDGIVFYNDLDSEVAGVLTLDEGAWTGTPVEKYDAATDEGVAVVGGGDDATGASGAGTTAEAATFAPVRDGRTAPDAPTSSVSGGPTITRVDVRPDPAVLGSPVTLTPLVRGAAGARWEWSVTGPDGTVVWSSQEAGAPTVTLRGVEPSTYELTLVVTDADGRRSTLSRPLDAVLVPTPRIASFSIDNPTPGLGEVTNISADESGLSGADATWQWEVSLDGIPLPFPGQPAPGAPLPLQFPFEGVYTVALTITRGELSDTASVPVTYADQCVPALANRRFVDLREDGTATVDITADDCFVDATVALELPPWLSSSTPTVDVTAGPTEVVEDRFRSADATPVPVDLSVVGSPPSDGVLPGAMTLVLGDVRVPVDVRVNLPPAWTADPTCTAPDAASGDRPRFRAELADADAGALDVRLTLDGVPGGPDGGYRMLPGPSGRGVYELTGPEQMPLGDATTFSVRATDRFGSVSEVRTVPVGGCAA</sequence>
<feature type="region of interest" description="Disordered" evidence="1">
    <location>
        <begin position="359"/>
        <end position="385"/>
    </location>
</feature>
<name>A0A511JGD7_9CELL</name>
<protein>
    <recommendedName>
        <fullName evidence="2">PKD/Chitinase domain-containing protein</fullName>
    </recommendedName>
</protein>
<evidence type="ECO:0000313" key="3">
    <source>
        <dbReference type="EMBL" id="GEL97058.1"/>
    </source>
</evidence>
<feature type="domain" description="PKD/Chitinase" evidence="2">
    <location>
        <begin position="380"/>
        <end position="466"/>
    </location>
</feature>
<dbReference type="InterPro" id="IPR011048">
    <property type="entry name" value="Haem_d1_sf"/>
</dbReference>
<evidence type="ECO:0000313" key="4">
    <source>
        <dbReference type="Proteomes" id="UP000321049"/>
    </source>
</evidence>
<dbReference type="Proteomes" id="UP000321049">
    <property type="component" value="Unassembled WGS sequence"/>
</dbReference>
<dbReference type="Gene3D" id="2.130.10.10">
    <property type="entry name" value="YVTN repeat-like/Quinoprotein amine dehydrogenase"/>
    <property type="match status" value="1"/>
</dbReference>
<reference evidence="3 4" key="1">
    <citation type="submission" date="2019-07" db="EMBL/GenBank/DDBJ databases">
        <title>Whole genome shotgun sequence of Cellulomonas terrae NBRC 100819.</title>
        <authorList>
            <person name="Hosoyama A."/>
            <person name="Uohara A."/>
            <person name="Ohji S."/>
            <person name="Ichikawa N."/>
        </authorList>
    </citation>
    <scope>NUCLEOTIDE SEQUENCE [LARGE SCALE GENOMIC DNA]</scope>
    <source>
        <strain evidence="3 4">NBRC 100819</strain>
    </source>
</reference>
<comment type="caution">
    <text evidence="3">The sequence shown here is derived from an EMBL/GenBank/DDBJ whole genome shotgun (WGS) entry which is preliminary data.</text>
</comment>
<accession>A0A511JGD7</accession>
<dbReference type="InterPro" id="IPR035986">
    <property type="entry name" value="PKD_dom_sf"/>
</dbReference>
<proteinExistence type="predicted"/>
<organism evidence="3 4">
    <name type="scientific">Cellulomonas terrae</name>
    <dbReference type="NCBI Taxonomy" id="311234"/>
    <lineage>
        <taxon>Bacteria</taxon>
        <taxon>Bacillati</taxon>
        <taxon>Actinomycetota</taxon>
        <taxon>Actinomycetes</taxon>
        <taxon>Micrococcales</taxon>
        <taxon>Cellulomonadaceae</taxon>
        <taxon>Cellulomonas</taxon>
    </lineage>
</organism>